<evidence type="ECO:0000256" key="3">
    <source>
        <dbReference type="SAM" id="SignalP"/>
    </source>
</evidence>
<dbReference type="PROSITE" id="PS50068">
    <property type="entry name" value="LDLRA_2"/>
    <property type="match status" value="1"/>
</dbReference>
<proteinExistence type="predicted"/>
<keyword evidence="6" id="KW-1185">Reference proteome</keyword>
<feature type="domain" description="C-type lectin" evidence="4">
    <location>
        <begin position="154"/>
        <end position="296"/>
    </location>
</feature>
<dbReference type="InterPro" id="IPR001304">
    <property type="entry name" value="C-type_lectin-like"/>
</dbReference>
<sequence>MVIFKVLLVASLCIYQGNAKCPDRNLIQCETNDNCVEISLICDGVTNCDDNSDEERSLCDVWATKKCYTGTFTCNKGGKWSCLSPKEYCEESNPPCDDKAERLCQMLLDGRLEPHDEIVLRTSVDYAEISGKEFLEKVNVTIEHPDCPHLYTRVGDHCLSIFFFGLVNWGEARAFCKMNGGDLLTFQDGFQNFYEIVRHLRKHDITSDLWIGGAVRNKTWTWVDGNPIELGTPYWSLRMNPDCNHLNQSVSCNEHCHRYLQRPRKPTVGMCTALNFENFFYMSDEDCLAKRSPLCVAGKEPSERA</sequence>
<dbReference type="CDD" id="cd00112">
    <property type="entry name" value="LDLa"/>
    <property type="match status" value="1"/>
</dbReference>
<evidence type="ECO:0000313" key="6">
    <source>
        <dbReference type="Proteomes" id="UP000283509"/>
    </source>
</evidence>
<comment type="caution">
    <text evidence="2">Lacks conserved residue(s) required for the propagation of feature annotation.</text>
</comment>
<name>A0A423TCJ2_PENVA</name>
<dbReference type="InterPro" id="IPR002172">
    <property type="entry name" value="LDrepeatLR_classA_rpt"/>
</dbReference>
<dbReference type="SMART" id="SM00034">
    <property type="entry name" value="CLECT"/>
    <property type="match status" value="1"/>
</dbReference>
<dbReference type="OrthoDB" id="6344129at2759"/>
<reference evidence="5 6" key="1">
    <citation type="submission" date="2018-04" db="EMBL/GenBank/DDBJ databases">
        <authorList>
            <person name="Zhang X."/>
            <person name="Yuan J."/>
            <person name="Li F."/>
            <person name="Xiang J."/>
        </authorList>
    </citation>
    <scope>NUCLEOTIDE SEQUENCE [LARGE SCALE GENOMIC DNA]</scope>
    <source>
        <tissue evidence="5">Muscle</tissue>
    </source>
</reference>
<gene>
    <name evidence="5" type="ORF">C7M84_007350</name>
</gene>
<reference evidence="5 6" key="2">
    <citation type="submission" date="2019-01" db="EMBL/GenBank/DDBJ databases">
        <title>The decoding of complex shrimp genome reveals the adaptation for benthos swimmer, frequently molting mechanism and breeding impact on genome.</title>
        <authorList>
            <person name="Sun Y."/>
            <person name="Gao Y."/>
            <person name="Yu Y."/>
        </authorList>
    </citation>
    <scope>NUCLEOTIDE SEQUENCE [LARGE SCALE GENOMIC DNA]</scope>
    <source>
        <tissue evidence="5">Muscle</tissue>
    </source>
</reference>
<dbReference type="SUPFAM" id="SSF56436">
    <property type="entry name" value="C-type lectin-like"/>
    <property type="match status" value="1"/>
</dbReference>
<protein>
    <submittedName>
        <fullName evidence="5">C type lectin containing domain protein</fullName>
    </submittedName>
</protein>
<feature type="signal peptide" evidence="3">
    <location>
        <begin position="1"/>
        <end position="19"/>
    </location>
</feature>
<dbReference type="GO" id="GO:0030246">
    <property type="term" value="F:carbohydrate binding"/>
    <property type="evidence" value="ECO:0007669"/>
    <property type="project" value="UniProtKB-KW"/>
</dbReference>
<evidence type="ECO:0000313" key="5">
    <source>
        <dbReference type="EMBL" id="ROT74156.1"/>
    </source>
</evidence>
<keyword evidence="3" id="KW-0732">Signal</keyword>
<dbReference type="EMBL" id="QCYY01001928">
    <property type="protein sequence ID" value="ROT74156.1"/>
    <property type="molecule type" value="Genomic_DNA"/>
</dbReference>
<dbReference type="InterPro" id="IPR036055">
    <property type="entry name" value="LDL_receptor-like_sf"/>
</dbReference>
<accession>A0A423TCJ2</accession>
<dbReference type="Proteomes" id="UP000283509">
    <property type="component" value="Unassembled WGS sequence"/>
</dbReference>
<keyword evidence="5" id="KW-0430">Lectin</keyword>
<dbReference type="Gene3D" id="4.10.400.10">
    <property type="entry name" value="Low-density Lipoprotein Receptor"/>
    <property type="match status" value="1"/>
</dbReference>
<evidence type="ECO:0000256" key="1">
    <source>
        <dbReference type="ARBA" id="ARBA00023157"/>
    </source>
</evidence>
<keyword evidence="1" id="KW-1015">Disulfide bond</keyword>
<dbReference type="Pfam" id="PF00059">
    <property type="entry name" value="Lectin_C"/>
    <property type="match status" value="1"/>
</dbReference>
<evidence type="ECO:0000259" key="4">
    <source>
        <dbReference type="PROSITE" id="PS50041"/>
    </source>
</evidence>
<dbReference type="Gene3D" id="3.10.100.10">
    <property type="entry name" value="Mannose-Binding Protein A, subunit A"/>
    <property type="match status" value="1"/>
</dbReference>
<dbReference type="InterPro" id="IPR023415">
    <property type="entry name" value="LDLR_class-A_CS"/>
</dbReference>
<dbReference type="AlphaFoldDB" id="A0A423TCJ2"/>
<dbReference type="SUPFAM" id="SSF57424">
    <property type="entry name" value="LDL receptor-like module"/>
    <property type="match status" value="1"/>
</dbReference>
<comment type="caution">
    <text evidence="5">The sequence shown here is derived from an EMBL/GenBank/DDBJ whole genome shotgun (WGS) entry which is preliminary data.</text>
</comment>
<dbReference type="PROSITE" id="PS50041">
    <property type="entry name" value="C_TYPE_LECTIN_2"/>
    <property type="match status" value="1"/>
</dbReference>
<dbReference type="PROSITE" id="PS01209">
    <property type="entry name" value="LDLRA_1"/>
    <property type="match status" value="1"/>
</dbReference>
<evidence type="ECO:0000256" key="2">
    <source>
        <dbReference type="PROSITE-ProRule" id="PRU00124"/>
    </source>
</evidence>
<dbReference type="SMART" id="SM00192">
    <property type="entry name" value="LDLa"/>
    <property type="match status" value="1"/>
</dbReference>
<dbReference type="CDD" id="cd00037">
    <property type="entry name" value="CLECT"/>
    <property type="match status" value="1"/>
</dbReference>
<dbReference type="InterPro" id="IPR016187">
    <property type="entry name" value="CTDL_fold"/>
</dbReference>
<organism evidence="5 6">
    <name type="scientific">Penaeus vannamei</name>
    <name type="common">Whiteleg shrimp</name>
    <name type="synonym">Litopenaeus vannamei</name>
    <dbReference type="NCBI Taxonomy" id="6689"/>
    <lineage>
        <taxon>Eukaryota</taxon>
        <taxon>Metazoa</taxon>
        <taxon>Ecdysozoa</taxon>
        <taxon>Arthropoda</taxon>
        <taxon>Crustacea</taxon>
        <taxon>Multicrustacea</taxon>
        <taxon>Malacostraca</taxon>
        <taxon>Eumalacostraca</taxon>
        <taxon>Eucarida</taxon>
        <taxon>Decapoda</taxon>
        <taxon>Dendrobranchiata</taxon>
        <taxon>Penaeoidea</taxon>
        <taxon>Penaeidae</taxon>
        <taxon>Penaeus</taxon>
    </lineage>
</organism>
<dbReference type="InterPro" id="IPR016186">
    <property type="entry name" value="C-type_lectin-like/link_sf"/>
</dbReference>
<feature type="chain" id="PRO_5019182406" evidence="3">
    <location>
        <begin position="20"/>
        <end position="305"/>
    </location>
</feature>